<dbReference type="STRING" id="494026.PGLA_12640"/>
<dbReference type="RefSeq" id="WP_068533207.1">
    <property type="nucleotide sequence ID" value="NZ_LVJH01000021.1"/>
</dbReference>
<proteinExistence type="predicted"/>
<dbReference type="AlphaFoldDB" id="A0A168KV49"/>
<dbReference type="SUPFAM" id="SSF55031">
    <property type="entry name" value="Bacterial exopeptidase dimerisation domain"/>
    <property type="match status" value="1"/>
</dbReference>
<name>A0A168KV49_9BACL</name>
<dbReference type="Proteomes" id="UP000076967">
    <property type="component" value="Unassembled WGS sequence"/>
</dbReference>
<dbReference type="EMBL" id="LVJH01000021">
    <property type="protein sequence ID" value="OAB42505.1"/>
    <property type="molecule type" value="Genomic_DNA"/>
</dbReference>
<evidence type="ECO:0000313" key="2">
    <source>
        <dbReference type="Proteomes" id="UP000076967"/>
    </source>
</evidence>
<keyword evidence="2" id="KW-1185">Reference proteome</keyword>
<protein>
    <submittedName>
        <fullName evidence="1">Uncharacterized protein</fullName>
    </submittedName>
</protein>
<dbReference type="InterPro" id="IPR036264">
    <property type="entry name" value="Bact_exopeptidase_dim_dom"/>
</dbReference>
<reference evidence="1 2" key="1">
    <citation type="submission" date="2016-03" db="EMBL/GenBank/DDBJ databases">
        <title>Draft genome sequence of Paenibacillus glacialis DSM 22343.</title>
        <authorList>
            <person name="Shin S.-K."/>
            <person name="Yi H."/>
        </authorList>
    </citation>
    <scope>NUCLEOTIDE SEQUENCE [LARGE SCALE GENOMIC DNA]</scope>
    <source>
        <strain evidence="1 2">DSM 22343</strain>
    </source>
</reference>
<comment type="caution">
    <text evidence="1">The sequence shown here is derived from an EMBL/GenBank/DDBJ whole genome shotgun (WGS) entry which is preliminary data.</text>
</comment>
<sequence>MASDQALFLLISRFIRDWVYTNIVAASHFVVATQTIVCRRNNPFDMGTITIGSFDEKSSFNIIKDSENSKGMFV</sequence>
<dbReference type="Gene3D" id="3.30.70.360">
    <property type="match status" value="1"/>
</dbReference>
<gene>
    <name evidence="1" type="ORF">PGLA_12640</name>
</gene>
<organism evidence="1 2">
    <name type="scientific">Paenibacillus glacialis</name>
    <dbReference type="NCBI Taxonomy" id="494026"/>
    <lineage>
        <taxon>Bacteria</taxon>
        <taxon>Bacillati</taxon>
        <taxon>Bacillota</taxon>
        <taxon>Bacilli</taxon>
        <taxon>Bacillales</taxon>
        <taxon>Paenibacillaceae</taxon>
        <taxon>Paenibacillus</taxon>
    </lineage>
</organism>
<evidence type="ECO:0000313" key="1">
    <source>
        <dbReference type="EMBL" id="OAB42505.1"/>
    </source>
</evidence>
<accession>A0A168KV49</accession>